<feature type="compositionally biased region" description="Polar residues" evidence="1">
    <location>
        <begin position="197"/>
        <end position="211"/>
    </location>
</feature>
<dbReference type="ExpressionAtlas" id="A0A6I8V7J5">
    <property type="expression patterns" value="baseline"/>
</dbReference>
<evidence type="ECO:0000256" key="1">
    <source>
        <dbReference type="SAM" id="MobiDB-lite"/>
    </source>
</evidence>
<feature type="region of interest" description="Disordered" evidence="1">
    <location>
        <begin position="115"/>
        <end position="229"/>
    </location>
</feature>
<feature type="region of interest" description="Disordered" evidence="1">
    <location>
        <begin position="1"/>
        <end position="21"/>
    </location>
</feature>
<dbReference type="FunCoup" id="A0A6I8V7J5">
    <property type="interactions" value="26"/>
</dbReference>
<feature type="region of interest" description="Disordered" evidence="1">
    <location>
        <begin position="244"/>
        <end position="301"/>
    </location>
</feature>
<dbReference type="PANTHER" id="PTHR13663:SF2">
    <property type="entry name" value="SIMILAR TO RIKEN CDNA 6430548M08"/>
    <property type="match status" value="1"/>
</dbReference>
<name>A0A6I8V7J5_DROPS</name>
<feature type="compositionally biased region" description="Low complexity" evidence="1">
    <location>
        <begin position="144"/>
        <end position="191"/>
    </location>
</feature>
<feature type="compositionally biased region" description="Basic and acidic residues" evidence="1">
    <location>
        <begin position="525"/>
        <end position="535"/>
    </location>
</feature>
<dbReference type="PANTHER" id="PTHR13663">
    <property type="entry name" value="SIMILAR TO RIKEN CDNA 6430548M08"/>
    <property type="match status" value="1"/>
</dbReference>
<proteinExistence type="predicted"/>
<feature type="compositionally biased region" description="Low complexity" evidence="1">
    <location>
        <begin position="287"/>
        <end position="298"/>
    </location>
</feature>
<feature type="compositionally biased region" description="Low complexity" evidence="1">
    <location>
        <begin position="507"/>
        <end position="524"/>
    </location>
</feature>
<dbReference type="InParanoid" id="A0A6I8V7J5"/>
<keyword evidence="2" id="KW-1185">Reference proteome</keyword>
<evidence type="ECO:0000313" key="2">
    <source>
        <dbReference type="Proteomes" id="UP000001819"/>
    </source>
</evidence>
<dbReference type="AlphaFoldDB" id="A0A6I8V7J5"/>
<reference evidence="3" key="1">
    <citation type="submission" date="2025-08" db="UniProtKB">
        <authorList>
            <consortium name="RefSeq"/>
        </authorList>
    </citation>
    <scope>IDENTIFICATION</scope>
    <source>
        <strain evidence="3">MV-25-SWS-2005</strain>
        <tissue evidence="3">Whole body</tissue>
    </source>
</reference>
<feature type="compositionally biased region" description="Gly residues" evidence="1">
    <location>
        <begin position="255"/>
        <end position="268"/>
    </location>
</feature>
<feature type="compositionally biased region" description="Basic residues" evidence="1">
    <location>
        <begin position="492"/>
        <end position="502"/>
    </location>
</feature>
<feature type="region of interest" description="Disordered" evidence="1">
    <location>
        <begin position="488"/>
        <end position="570"/>
    </location>
</feature>
<feature type="compositionally biased region" description="Pro residues" evidence="1">
    <location>
        <begin position="1"/>
        <end position="13"/>
    </location>
</feature>
<protein>
    <submittedName>
        <fullName evidence="3">Uncharacterized protein isoform X1</fullName>
    </submittedName>
</protein>
<dbReference type="Proteomes" id="UP000001819">
    <property type="component" value="Chromosome 4"/>
</dbReference>
<sequence>MVDAKPPPAPTPGAVPGTTPPLAAFAGERSKIKLFMERTPSIGALKSKFLTVLGNSNELLNGISNKLTLSYSSSDSDYCDDDEDIPKFDETIDYTKIDFEGRRVKARRAHEEIISGRYRQPNLAPLQHLGPRPEPTRGRHGAQKRGAAAGQQRSNSASSSSSGGSSSDESSSISLPENAAAAAAGAGAAAAPRSHDVSSTTRSDSIESRNSGGYERPRAIAGARRSEMDVQKDMQRIIELLEANPPHIDVQPPTEGGGDGGGGGGGAGSVNRQPWGAGSNSMRVPPRSRTSNSSTLTSLRDEVDQVLASPSVESTDWRHFIRSESQNSVPSWASSISLDCRAGEEPVKEFMRLFTELLFYNTACVNLELKSEFGVLLRLEIGRLWFTRFLTEQRNKTKRLESVTFHGLPQYFALALFECGECEDFGPASVLMNLCFLFYHEVEVPGCDPYREYLFLSLRQQPIWHQLHFWDTVLWDAMHADREHRLANVQRRQQRRQHKKQQRLSIPGTEAPLTPAPTGTTAPETADKPVRKHGPDSSSSSSHQGANSGYPPATRRQSKMSPGQPPVLGKEHEDTVFRHLGALTCNMHSLGTPKELCIDFLKRHAQGHELSKDKAKLIRDNVHRMYHETELWGAR</sequence>
<dbReference type="RefSeq" id="XP_015035499.2">
    <property type="nucleotide sequence ID" value="XM_015180013.2"/>
</dbReference>
<gene>
    <name evidence="3" type="primary">LOC4817891</name>
</gene>
<organism evidence="2 3">
    <name type="scientific">Drosophila pseudoobscura pseudoobscura</name>
    <name type="common">Fruit fly</name>
    <dbReference type="NCBI Taxonomy" id="46245"/>
    <lineage>
        <taxon>Eukaryota</taxon>
        <taxon>Metazoa</taxon>
        <taxon>Ecdysozoa</taxon>
        <taxon>Arthropoda</taxon>
        <taxon>Hexapoda</taxon>
        <taxon>Insecta</taxon>
        <taxon>Pterygota</taxon>
        <taxon>Neoptera</taxon>
        <taxon>Endopterygota</taxon>
        <taxon>Diptera</taxon>
        <taxon>Brachycera</taxon>
        <taxon>Muscomorpha</taxon>
        <taxon>Ephydroidea</taxon>
        <taxon>Drosophilidae</taxon>
        <taxon>Drosophila</taxon>
        <taxon>Sophophora</taxon>
    </lineage>
</organism>
<evidence type="ECO:0000313" key="3">
    <source>
        <dbReference type="RefSeq" id="XP_015035499.2"/>
    </source>
</evidence>
<accession>A0A6I8V7J5</accession>
<dbReference type="InterPro" id="IPR039872">
    <property type="entry name" value="KIAA0513"/>
</dbReference>